<dbReference type="EMBL" id="FODD01000002">
    <property type="protein sequence ID" value="SEN18110.1"/>
    <property type="molecule type" value="Genomic_DNA"/>
</dbReference>
<name>A0A1H8EFF7_9ACTN</name>
<feature type="transmembrane region" description="Helical" evidence="1">
    <location>
        <begin position="79"/>
        <end position="98"/>
    </location>
</feature>
<keyword evidence="1" id="KW-1133">Transmembrane helix</keyword>
<dbReference type="InterPro" id="IPR056918">
    <property type="entry name" value="8xMP"/>
</dbReference>
<keyword evidence="3" id="KW-1185">Reference proteome</keyword>
<protein>
    <recommendedName>
        <fullName evidence="4">Small integral membrane protein</fullName>
    </recommendedName>
</protein>
<evidence type="ECO:0000256" key="1">
    <source>
        <dbReference type="SAM" id="Phobius"/>
    </source>
</evidence>
<dbReference type="AlphaFoldDB" id="A0A1H8EFF7"/>
<reference evidence="2 3" key="1">
    <citation type="submission" date="2016-10" db="EMBL/GenBank/DDBJ databases">
        <authorList>
            <person name="de Groot N.N."/>
        </authorList>
    </citation>
    <scope>NUCLEOTIDE SEQUENCE [LARGE SCALE GENOMIC DNA]</scope>
    <source>
        <strain evidence="2 3">CGMCC 4.2026</strain>
    </source>
</reference>
<feature type="transmembrane region" description="Helical" evidence="1">
    <location>
        <begin position="104"/>
        <end position="124"/>
    </location>
</feature>
<evidence type="ECO:0000313" key="3">
    <source>
        <dbReference type="Proteomes" id="UP000181951"/>
    </source>
</evidence>
<evidence type="ECO:0008006" key="4">
    <source>
        <dbReference type="Google" id="ProtNLM"/>
    </source>
</evidence>
<sequence length="197" mass="22045">MELTIPPKTGHVAVIALRSYFRLRHASVAEVRPSLWSAGVDESAYDAARRPYQDAVLEQYKLYVEMTDRVSARRATMNAFFLSLNSTVGTAVAFVWGLQKSSVGLLVFPLLVLLVMSGTWFCLLRSYRQLNSAKFAVIGALEERLPTSPYWRGEWKALGEGADRGRYWPMSQLEQCVPLVFAALYVTGFVVVAVTSR</sequence>
<keyword evidence="1" id="KW-0472">Membrane</keyword>
<gene>
    <name evidence="2" type="ORF">SAMN05216267_1002172</name>
</gene>
<dbReference type="STRING" id="310780.SAMN05216267_1002172"/>
<evidence type="ECO:0000313" key="2">
    <source>
        <dbReference type="EMBL" id="SEN18110.1"/>
    </source>
</evidence>
<keyword evidence="1" id="KW-0812">Transmembrane</keyword>
<proteinExistence type="predicted"/>
<organism evidence="2 3">
    <name type="scientific">Actinacidiphila rubida</name>
    <dbReference type="NCBI Taxonomy" id="310780"/>
    <lineage>
        <taxon>Bacteria</taxon>
        <taxon>Bacillati</taxon>
        <taxon>Actinomycetota</taxon>
        <taxon>Actinomycetes</taxon>
        <taxon>Kitasatosporales</taxon>
        <taxon>Streptomycetaceae</taxon>
        <taxon>Actinacidiphila</taxon>
    </lineage>
</organism>
<accession>A0A1H8EFF7</accession>
<feature type="transmembrane region" description="Helical" evidence="1">
    <location>
        <begin position="176"/>
        <end position="195"/>
    </location>
</feature>
<dbReference type="Pfam" id="PF24838">
    <property type="entry name" value="8xMP"/>
    <property type="match status" value="1"/>
</dbReference>
<dbReference type="Proteomes" id="UP000181951">
    <property type="component" value="Unassembled WGS sequence"/>
</dbReference>